<gene>
    <name evidence="2" type="ORF">NTEN_LOCUS5524</name>
</gene>
<proteinExistence type="predicted"/>
<dbReference type="Proteomes" id="UP000479000">
    <property type="component" value="Unassembled WGS sequence"/>
</dbReference>
<feature type="non-terminal residue" evidence="2">
    <location>
        <position position="253"/>
    </location>
</feature>
<feature type="compositionally biased region" description="Polar residues" evidence="1">
    <location>
        <begin position="163"/>
        <end position="177"/>
    </location>
</feature>
<reference evidence="2 3" key="1">
    <citation type="submission" date="2020-02" db="EMBL/GenBank/DDBJ databases">
        <authorList>
            <person name="Ferguson B K."/>
        </authorList>
    </citation>
    <scope>NUCLEOTIDE SEQUENCE [LARGE SCALE GENOMIC DNA]</scope>
</reference>
<keyword evidence="3" id="KW-1185">Reference proteome</keyword>
<feature type="region of interest" description="Disordered" evidence="1">
    <location>
        <begin position="163"/>
        <end position="200"/>
    </location>
</feature>
<evidence type="ECO:0000256" key="1">
    <source>
        <dbReference type="SAM" id="MobiDB-lite"/>
    </source>
</evidence>
<name>A0A6H5G8Z3_9HEMI</name>
<sequence length="253" mass="27922">MNLQGSHKCLTKLELLTVLQMVTYLPARTNDRFNWRAESMKTDSAPRPRMTASSPSGVNEGTAAALEPARAGTASTVPWSNSLEAPAELSSNEVTAAYGETIEEEGPAVGRRGFSPTLGSFRSFTKSMTKIRMRILISMPISKAYKTLKVPQVLTISSCLATQKPPTRASQNPQNVPSVPKRSRRRQKTTDSTGTFSISRQSDVRVSPGNHYEVLNHVVAGRVFQFVTLVRTTTGKFWDVIDYWVCPRSRVSI</sequence>
<evidence type="ECO:0000313" key="2">
    <source>
        <dbReference type="EMBL" id="CAA9999241.1"/>
    </source>
</evidence>
<dbReference type="EMBL" id="CADCXU010008401">
    <property type="protein sequence ID" value="CAA9999241.1"/>
    <property type="molecule type" value="Genomic_DNA"/>
</dbReference>
<accession>A0A6H5G8Z3</accession>
<protein>
    <submittedName>
        <fullName evidence="2">Uncharacterized protein</fullName>
    </submittedName>
</protein>
<evidence type="ECO:0000313" key="3">
    <source>
        <dbReference type="Proteomes" id="UP000479000"/>
    </source>
</evidence>
<feature type="region of interest" description="Disordered" evidence="1">
    <location>
        <begin position="39"/>
        <end position="62"/>
    </location>
</feature>
<feature type="compositionally biased region" description="Polar residues" evidence="1">
    <location>
        <begin position="190"/>
        <end position="200"/>
    </location>
</feature>
<organism evidence="2 3">
    <name type="scientific">Nesidiocoris tenuis</name>
    <dbReference type="NCBI Taxonomy" id="355587"/>
    <lineage>
        <taxon>Eukaryota</taxon>
        <taxon>Metazoa</taxon>
        <taxon>Ecdysozoa</taxon>
        <taxon>Arthropoda</taxon>
        <taxon>Hexapoda</taxon>
        <taxon>Insecta</taxon>
        <taxon>Pterygota</taxon>
        <taxon>Neoptera</taxon>
        <taxon>Paraneoptera</taxon>
        <taxon>Hemiptera</taxon>
        <taxon>Heteroptera</taxon>
        <taxon>Panheteroptera</taxon>
        <taxon>Cimicomorpha</taxon>
        <taxon>Miridae</taxon>
        <taxon>Dicyphina</taxon>
        <taxon>Nesidiocoris</taxon>
    </lineage>
</organism>
<dbReference type="AlphaFoldDB" id="A0A6H5G8Z3"/>